<proteinExistence type="predicted"/>
<name>A0ABR3RCQ4_9PLEO</name>
<dbReference type="Proteomes" id="UP001521222">
    <property type="component" value="Unassembled WGS sequence"/>
</dbReference>
<dbReference type="EMBL" id="JAKIXB020000014">
    <property type="protein sequence ID" value="KAL1602225.1"/>
    <property type="molecule type" value="Genomic_DNA"/>
</dbReference>
<keyword evidence="3" id="KW-1185">Reference proteome</keyword>
<evidence type="ECO:0000259" key="1">
    <source>
        <dbReference type="Pfam" id="PF06985"/>
    </source>
</evidence>
<dbReference type="InterPro" id="IPR010730">
    <property type="entry name" value="HET"/>
</dbReference>
<dbReference type="PANTHER" id="PTHR33112:SF16">
    <property type="entry name" value="HETEROKARYON INCOMPATIBILITY DOMAIN-CONTAINING PROTEIN"/>
    <property type="match status" value="1"/>
</dbReference>
<gene>
    <name evidence="2" type="ORF">SLS59_004912</name>
</gene>
<comment type="caution">
    <text evidence="2">The sequence shown here is derived from an EMBL/GenBank/DDBJ whole genome shotgun (WGS) entry which is preliminary data.</text>
</comment>
<sequence>MWGAHPEQQLQLSQSRLEEFQTAIPEEELSEVYRTAIKMTLDLGYRYLWIDSLCILQDSSEDWSSEATRMGVIYRNAVCSLSFLYPPEMGVNPLHDRRAKSPCIFRRATLSGPGLIARPSPAFFTKYGNFQYGKALLPKIEHWGKYWEWLDWTKWPLFSRAWVLQERLLCRRHIVVIGYDHLLFECSEYQCDELIGQLREEHYPHEKVTEPTKKSFSALQYTEHPLDSFVPWFETIYCYRAKRLTRESDRIIVLAGVARVFETTNRLTYLAGMFLEHMPHTLLWHGDKFAARDADSVISQEFEVDKIEALDIKAPSWSWYALPTQVEISNDNITYDDTMNVSIFLPPTPTFSWLGYEGNNRPDTSFHDFTGLRLVLEVPTFSAIASAGRTKDAITLGQFNNLLLNNTSLLGQEIFWVPDTRSEDLESSIDAVLTVLRVYEPYTTHRHVTAEGLILIAGEESNAWQRIGWWSNEVSFDQPDDFKHLLELNKRTLTLV</sequence>
<dbReference type="PANTHER" id="PTHR33112">
    <property type="entry name" value="DOMAIN PROTEIN, PUTATIVE-RELATED"/>
    <property type="match status" value="1"/>
</dbReference>
<accession>A0ABR3RCQ4</accession>
<protein>
    <recommendedName>
        <fullName evidence="1">Heterokaryon incompatibility domain-containing protein</fullName>
    </recommendedName>
</protein>
<feature type="domain" description="Heterokaryon incompatibility" evidence="1">
    <location>
        <begin position="1"/>
        <end position="166"/>
    </location>
</feature>
<dbReference type="Pfam" id="PF06985">
    <property type="entry name" value="HET"/>
    <property type="match status" value="1"/>
</dbReference>
<reference evidence="2 3" key="1">
    <citation type="submission" date="2024-02" db="EMBL/GenBank/DDBJ databases">
        <title>De novo assembly and annotation of 12 fungi associated with fruit tree decline syndrome in Ontario, Canada.</title>
        <authorList>
            <person name="Sulman M."/>
            <person name="Ellouze W."/>
            <person name="Ilyukhin E."/>
        </authorList>
    </citation>
    <scope>NUCLEOTIDE SEQUENCE [LARGE SCALE GENOMIC DNA]</scope>
    <source>
        <strain evidence="2 3">M97-236</strain>
    </source>
</reference>
<organism evidence="2 3">
    <name type="scientific">Nothophoma quercina</name>
    <dbReference type="NCBI Taxonomy" id="749835"/>
    <lineage>
        <taxon>Eukaryota</taxon>
        <taxon>Fungi</taxon>
        <taxon>Dikarya</taxon>
        <taxon>Ascomycota</taxon>
        <taxon>Pezizomycotina</taxon>
        <taxon>Dothideomycetes</taxon>
        <taxon>Pleosporomycetidae</taxon>
        <taxon>Pleosporales</taxon>
        <taxon>Pleosporineae</taxon>
        <taxon>Didymellaceae</taxon>
        <taxon>Nothophoma</taxon>
    </lineage>
</organism>
<evidence type="ECO:0000313" key="2">
    <source>
        <dbReference type="EMBL" id="KAL1602225.1"/>
    </source>
</evidence>
<evidence type="ECO:0000313" key="3">
    <source>
        <dbReference type="Proteomes" id="UP001521222"/>
    </source>
</evidence>